<comment type="pathway">
    <text evidence="3 11">Cofactor biosynthesis; thiamine diphosphate biosynthesis; 4-methyl-5-(2-phosphoethyl)-thiazole from 5-(2-hydroxyethyl)-4-methylthiazole: step 1/1.</text>
</comment>
<comment type="cofactor">
    <cofactor evidence="2 11">
        <name>Mg(2+)</name>
        <dbReference type="ChEBI" id="CHEBI:18420"/>
    </cofactor>
</comment>
<dbReference type="Gene3D" id="3.40.1190.20">
    <property type="match status" value="1"/>
</dbReference>
<dbReference type="NCBIfam" id="TIGR00694">
    <property type="entry name" value="thiM"/>
    <property type="match status" value="1"/>
</dbReference>
<dbReference type="HAMAP" id="MF_00228">
    <property type="entry name" value="Thz_kinase"/>
    <property type="match status" value="1"/>
</dbReference>
<evidence type="ECO:0000256" key="11">
    <source>
        <dbReference type="HAMAP-Rule" id="MF_00228"/>
    </source>
</evidence>
<keyword evidence="10 11" id="KW-0784">Thiamine biosynthesis</keyword>
<evidence type="ECO:0000313" key="12">
    <source>
        <dbReference type="EMBL" id="OOM62546.1"/>
    </source>
</evidence>
<dbReference type="GO" id="GO:0004417">
    <property type="term" value="F:hydroxyethylthiazole kinase activity"/>
    <property type="evidence" value="ECO:0007669"/>
    <property type="project" value="UniProtKB-UniRule"/>
</dbReference>
<keyword evidence="4 11" id="KW-0808">Transferase</keyword>
<dbReference type="GO" id="GO:0000287">
    <property type="term" value="F:magnesium ion binding"/>
    <property type="evidence" value="ECO:0007669"/>
    <property type="project" value="UniProtKB-UniRule"/>
</dbReference>
<keyword evidence="9 11" id="KW-0460">Magnesium</keyword>
<evidence type="ECO:0000256" key="9">
    <source>
        <dbReference type="ARBA" id="ARBA00022842"/>
    </source>
</evidence>
<keyword evidence="6 11" id="KW-0547">Nucleotide-binding</keyword>
<feature type="binding site" evidence="11">
    <location>
        <position position="175"/>
    </location>
    <ligand>
        <name>ATP</name>
        <dbReference type="ChEBI" id="CHEBI:30616"/>
    </ligand>
</feature>
<dbReference type="Proteomes" id="UP000190973">
    <property type="component" value="Unassembled WGS sequence"/>
</dbReference>
<dbReference type="NCBIfam" id="NF006830">
    <property type="entry name" value="PRK09355.1"/>
    <property type="match status" value="1"/>
</dbReference>
<feature type="binding site" evidence="11">
    <location>
        <position position="48"/>
    </location>
    <ligand>
        <name>substrate</name>
    </ligand>
</feature>
<keyword evidence="7 11" id="KW-0418">Kinase</keyword>
<evidence type="ECO:0000256" key="2">
    <source>
        <dbReference type="ARBA" id="ARBA00001946"/>
    </source>
</evidence>
<dbReference type="PRINTS" id="PR01099">
    <property type="entry name" value="HYETHTZKNASE"/>
</dbReference>
<dbReference type="InterPro" id="IPR029056">
    <property type="entry name" value="Ribokinase-like"/>
</dbReference>
<dbReference type="EMBL" id="LZZI01000022">
    <property type="protein sequence ID" value="OOM62546.1"/>
    <property type="molecule type" value="Genomic_DNA"/>
</dbReference>
<evidence type="ECO:0000256" key="4">
    <source>
        <dbReference type="ARBA" id="ARBA00022679"/>
    </source>
</evidence>
<evidence type="ECO:0000256" key="8">
    <source>
        <dbReference type="ARBA" id="ARBA00022840"/>
    </source>
</evidence>
<protein>
    <recommendedName>
        <fullName evidence="11">Hydroxyethylthiazole kinase</fullName>
        <ecNumber evidence="11">2.7.1.50</ecNumber>
    </recommendedName>
    <alternativeName>
        <fullName evidence="11">4-methyl-5-beta-hydroxyethylthiazole kinase</fullName>
        <shortName evidence="11">TH kinase</shortName>
        <shortName evidence="11">Thz kinase</shortName>
    </alternativeName>
</protein>
<dbReference type="EC" id="2.7.1.50" evidence="11"/>
<evidence type="ECO:0000256" key="1">
    <source>
        <dbReference type="ARBA" id="ARBA00001771"/>
    </source>
</evidence>
<evidence type="ECO:0000256" key="7">
    <source>
        <dbReference type="ARBA" id="ARBA00022777"/>
    </source>
</evidence>
<dbReference type="AlphaFoldDB" id="A0A1S8SAB4"/>
<dbReference type="InterPro" id="IPR000417">
    <property type="entry name" value="Hyethyz_kinase"/>
</dbReference>
<dbReference type="SUPFAM" id="SSF53613">
    <property type="entry name" value="Ribokinase-like"/>
    <property type="match status" value="1"/>
</dbReference>
<dbReference type="PIRSF" id="PIRSF000513">
    <property type="entry name" value="Thz_kinase"/>
    <property type="match status" value="1"/>
</dbReference>
<name>A0A1S8SAB4_CLOBE</name>
<comment type="caution">
    <text evidence="12">The sequence shown here is derived from an EMBL/GenBank/DDBJ whole genome shotgun (WGS) entry which is preliminary data.</text>
</comment>
<dbReference type="RefSeq" id="WP_077838360.1">
    <property type="nucleotide sequence ID" value="NZ_JABTAE010000001.1"/>
</dbReference>
<dbReference type="GO" id="GO:0009228">
    <property type="term" value="P:thiamine biosynthetic process"/>
    <property type="evidence" value="ECO:0007669"/>
    <property type="project" value="UniProtKB-KW"/>
</dbReference>
<gene>
    <name evidence="11 12" type="primary">thiM</name>
    <name evidence="12" type="ORF">CLBCK_16930</name>
</gene>
<organism evidence="12 13">
    <name type="scientific">Clostridium beijerinckii</name>
    <name type="common">Clostridium MP</name>
    <dbReference type="NCBI Taxonomy" id="1520"/>
    <lineage>
        <taxon>Bacteria</taxon>
        <taxon>Bacillati</taxon>
        <taxon>Bacillota</taxon>
        <taxon>Clostridia</taxon>
        <taxon>Eubacteriales</taxon>
        <taxon>Clostridiaceae</taxon>
        <taxon>Clostridium</taxon>
    </lineage>
</organism>
<evidence type="ECO:0000256" key="6">
    <source>
        <dbReference type="ARBA" id="ARBA00022741"/>
    </source>
</evidence>
<comment type="catalytic activity">
    <reaction evidence="1 11">
        <text>5-(2-hydroxyethyl)-4-methylthiazole + ATP = 4-methyl-5-(2-phosphooxyethyl)-thiazole + ADP + H(+)</text>
        <dbReference type="Rhea" id="RHEA:24212"/>
        <dbReference type="ChEBI" id="CHEBI:15378"/>
        <dbReference type="ChEBI" id="CHEBI:17957"/>
        <dbReference type="ChEBI" id="CHEBI:30616"/>
        <dbReference type="ChEBI" id="CHEBI:58296"/>
        <dbReference type="ChEBI" id="CHEBI:456216"/>
        <dbReference type="EC" id="2.7.1.50"/>
    </reaction>
</comment>
<evidence type="ECO:0000256" key="5">
    <source>
        <dbReference type="ARBA" id="ARBA00022723"/>
    </source>
</evidence>
<comment type="similarity">
    <text evidence="11">Belongs to the Thz kinase family.</text>
</comment>
<dbReference type="GO" id="GO:0009229">
    <property type="term" value="P:thiamine diphosphate biosynthetic process"/>
    <property type="evidence" value="ECO:0007669"/>
    <property type="project" value="UniProtKB-UniRule"/>
</dbReference>
<sequence>MSNEISIKIGSLLNEVRNKKPLVHNITNYVTVNDCANILLAIGASPIMADDIKEVADITKISSALVINIGTLNERTIESMITSGKKANELNIPVVFDPVGAGASDFRNSTTKRLLEEVKISVLRGNMSEIKFISGLGSTTKGVDASENDARTGNDEGVDVAKSLAKKLQCTVAITGATDIISDGERVVILENGTKMLSNVTGTGCMTTALIGAFCGACSDYFIGAVSGIISMGISGEIALDKAGKIGTGSFHIAIIDAISNLTSDIIEKMNKIKEI</sequence>
<feature type="binding site" evidence="11">
    <location>
        <position position="124"/>
    </location>
    <ligand>
        <name>ATP</name>
        <dbReference type="ChEBI" id="CHEBI:30616"/>
    </ligand>
</feature>
<evidence type="ECO:0000313" key="13">
    <source>
        <dbReference type="Proteomes" id="UP000190973"/>
    </source>
</evidence>
<reference evidence="12 13" key="1">
    <citation type="submission" date="2016-05" db="EMBL/GenBank/DDBJ databases">
        <title>Microbial solvent formation.</title>
        <authorList>
            <person name="Poehlein A."/>
            <person name="Montoya Solano J.D."/>
            <person name="Flitsch S."/>
            <person name="Krabben P."/>
            <person name="Duerre P."/>
            <person name="Daniel R."/>
        </authorList>
    </citation>
    <scope>NUCLEOTIDE SEQUENCE [LARGE SCALE GENOMIC DNA]</scope>
    <source>
        <strain evidence="12 13">DSM 53</strain>
    </source>
</reference>
<evidence type="ECO:0000256" key="10">
    <source>
        <dbReference type="ARBA" id="ARBA00022977"/>
    </source>
</evidence>
<accession>A0A1S8SAB4</accession>
<comment type="function">
    <text evidence="11">Catalyzes the phosphorylation of the hydroxyl group of 4-methyl-5-beta-hydroxyethylthiazole (THZ).</text>
</comment>
<feature type="binding site" evidence="11">
    <location>
        <position position="202"/>
    </location>
    <ligand>
        <name>substrate</name>
    </ligand>
</feature>
<keyword evidence="8 11" id="KW-0067">ATP-binding</keyword>
<dbReference type="GO" id="GO:0005524">
    <property type="term" value="F:ATP binding"/>
    <property type="evidence" value="ECO:0007669"/>
    <property type="project" value="UniProtKB-UniRule"/>
</dbReference>
<evidence type="ECO:0000256" key="3">
    <source>
        <dbReference type="ARBA" id="ARBA00004868"/>
    </source>
</evidence>
<dbReference type="UniPathway" id="UPA00060">
    <property type="reaction ID" value="UER00139"/>
</dbReference>
<dbReference type="CDD" id="cd01170">
    <property type="entry name" value="THZ_kinase"/>
    <property type="match status" value="1"/>
</dbReference>
<dbReference type="Pfam" id="PF02110">
    <property type="entry name" value="HK"/>
    <property type="match status" value="1"/>
</dbReference>
<proteinExistence type="inferred from homology"/>
<keyword evidence="5 11" id="KW-0479">Metal-binding</keyword>